<reference evidence="2" key="1">
    <citation type="submission" date="2021-11" db="EMBL/GenBank/DDBJ databases">
        <title>Vibrio ZSDE26 sp. nov. and Vibrio ZSDZ34 sp. nov., isolated from coastal seawater in Qingdao.</title>
        <authorList>
            <person name="Zhang P."/>
        </authorList>
    </citation>
    <scope>NUCLEOTIDE SEQUENCE</scope>
    <source>
        <strain evidence="2">ZSDE26</strain>
    </source>
</reference>
<accession>A0A9X1XN27</accession>
<keyword evidence="3" id="KW-1185">Reference proteome</keyword>
<evidence type="ECO:0000256" key="1">
    <source>
        <dbReference type="SAM" id="Phobius"/>
    </source>
</evidence>
<gene>
    <name evidence="2" type="ORF">KP803_21215</name>
</gene>
<sequence length="63" mass="7137">MNKKLGHIMSSSRLVCFIAFLAATFAWVLTMPALLFVSITFLIVSAVIYLGDMWKNRVKERDA</sequence>
<comment type="caution">
    <text evidence="2">The sequence shown here is derived from an EMBL/GenBank/DDBJ whole genome shotgun (WGS) entry which is preliminary data.</text>
</comment>
<keyword evidence="1" id="KW-0812">Transmembrane</keyword>
<keyword evidence="1" id="KW-1133">Transmembrane helix</keyword>
<keyword evidence="1" id="KW-0472">Membrane</keyword>
<dbReference type="AlphaFoldDB" id="A0A9X1XN27"/>
<organism evidence="2 3">
    <name type="scientific">Vibrio amylolyticus</name>
    <dbReference type="NCBI Taxonomy" id="2847292"/>
    <lineage>
        <taxon>Bacteria</taxon>
        <taxon>Pseudomonadati</taxon>
        <taxon>Pseudomonadota</taxon>
        <taxon>Gammaproteobacteria</taxon>
        <taxon>Vibrionales</taxon>
        <taxon>Vibrionaceae</taxon>
        <taxon>Vibrio</taxon>
    </lineage>
</organism>
<feature type="transmembrane region" description="Helical" evidence="1">
    <location>
        <begin position="12"/>
        <end position="28"/>
    </location>
</feature>
<dbReference type="RefSeq" id="WP_248010849.1">
    <property type="nucleotide sequence ID" value="NZ_JAJHVV010000020.1"/>
</dbReference>
<dbReference type="Proteomes" id="UP001139559">
    <property type="component" value="Unassembled WGS sequence"/>
</dbReference>
<evidence type="ECO:0000313" key="2">
    <source>
        <dbReference type="EMBL" id="MCK6265784.1"/>
    </source>
</evidence>
<dbReference type="EMBL" id="JAJHVV010000020">
    <property type="protein sequence ID" value="MCK6265784.1"/>
    <property type="molecule type" value="Genomic_DNA"/>
</dbReference>
<evidence type="ECO:0000313" key="3">
    <source>
        <dbReference type="Proteomes" id="UP001139559"/>
    </source>
</evidence>
<proteinExistence type="predicted"/>
<name>A0A9X1XN27_9VIBR</name>
<feature type="transmembrane region" description="Helical" evidence="1">
    <location>
        <begin position="34"/>
        <end position="51"/>
    </location>
</feature>
<protein>
    <submittedName>
        <fullName evidence="2">Uncharacterized protein</fullName>
    </submittedName>
</protein>